<dbReference type="EMBL" id="JAADJU010000008">
    <property type="protein sequence ID" value="NMP28355.1"/>
    <property type="molecule type" value="Genomic_DNA"/>
</dbReference>
<evidence type="ECO:0000256" key="2">
    <source>
        <dbReference type="ARBA" id="ARBA00022491"/>
    </source>
</evidence>
<sequence>MRADFNDYYWFVQVVSHGGFAAASRAIHQPKSKLSRRVAGLEERLGVRLIERSSRRFRVTDIGQAFYERCCTLLLDAEQAEAVVAEVKTEPYGPVRFSCPTGLVEIIQDNVPTFLNRYPRVKLQIIASDRAVDLINERIDVALRVRTSLTSDADMVMRSLGESYRILVASPQLANTLSSDINTLTQWPTLGTSDESGEITWQLADPQNNSLLIRHQPRMTCSDFAAVRAAAVAGIGIALLPDHTCTEYLAKGQLVRVFQPWRGQAGIVHLVFTTRRGLPPAVRAFIDHLAATFPVIDKTEKGH</sequence>
<dbReference type="Gene3D" id="1.10.10.10">
    <property type="entry name" value="Winged helix-like DNA-binding domain superfamily/Winged helix DNA-binding domain"/>
    <property type="match status" value="1"/>
</dbReference>
<keyword evidence="8" id="KW-1185">Reference proteome</keyword>
<evidence type="ECO:0000313" key="7">
    <source>
        <dbReference type="EMBL" id="NMP28355.1"/>
    </source>
</evidence>
<dbReference type="InterPro" id="IPR005119">
    <property type="entry name" value="LysR_subst-bd"/>
</dbReference>
<dbReference type="Pfam" id="PF03466">
    <property type="entry name" value="LysR_substrate"/>
    <property type="match status" value="1"/>
</dbReference>
<dbReference type="InterPro" id="IPR000847">
    <property type="entry name" value="LysR_HTH_N"/>
</dbReference>
<accession>A0A848MKU3</accession>
<feature type="domain" description="HTH lysR-type" evidence="6">
    <location>
        <begin position="11"/>
        <end position="60"/>
    </location>
</feature>
<dbReference type="Gene3D" id="3.40.190.290">
    <property type="match status" value="1"/>
</dbReference>
<dbReference type="SUPFAM" id="SSF53850">
    <property type="entry name" value="Periplasmic binding protein-like II"/>
    <property type="match status" value="1"/>
</dbReference>
<reference evidence="7 8" key="1">
    <citation type="submission" date="2020-01" db="EMBL/GenBank/DDBJ databases">
        <authorList>
            <person name="Lee S.D."/>
        </authorList>
    </citation>
    <scope>NUCLEOTIDE SEQUENCE [LARGE SCALE GENOMIC DNA]</scope>
    <source>
        <strain evidence="7 8">SAP-1</strain>
    </source>
</reference>
<dbReference type="InterPro" id="IPR036388">
    <property type="entry name" value="WH-like_DNA-bd_sf"/>
</dbReference>
<name>A0A848MKU3_9GAMM</name>
<evidence type="ECO:0000313" key="8">
    <source>
        <dbReference type="Proteomes" id="UP000585363"/>
    </source>
</evidence>
<comment type="similarity">
    <text evidence="1">Belongs to the LysR transcriptional regulatory family.</text>
</comment>
<keyword evidence="5" id="KW-0804">Transcription</keyword>
<dbReference type="PANTHER" id="PTHR30537:SF31">
    <property type="entry name" value="TRANSCRIPTIONAL REGULATOR, LYSR FAMILY"/>
    <property type="match status" value="1"/>
</dbReference>
<dbReference type="GO" id="GO:0006351">
    <property type="term" value="P:DNA-templated transcription"/>
    <property type="evidence" value="ECO:0007669"/>
    <property type="project" value="TreeGrafter"/>
</dbReference>
<reference evidence="7 8" key="2">
    <citation type="submission" date="2020-06" db="EMBL/GenBank/DDBJ databases">
        <title>Polyphasic characterization of a Rahnella strain isolated from tree sap.</title>
        <authorList>
            <person name="Kim I.S."/>
        </authorList>
    </citation>
    <scope>NUCLEOTIDE SEQUENCE [LARGE SCALE GENOMIC DNA]</scope>
    <source>
        <strain evidence="7 8">SAP-1</strain>
    </source>
</reference>
<dbReference type="FunFam" id="1.10.10.10:FF:000001">
    <property type="entry name" value="LysR family transcriptional regulator"/>
    <property type="match status" value="1"/>
</dbReference>
<dbReference type="InterPro" id="IPR036390">
    <property type="entry name" value="WH_DNA-bd_sf"/>
</dbReference>
<evidence type="ECO:0000256" key="5">
    <source>
        <dbReference type="ARBA" id="ARBA00023163"/>
    </source>
</evidence>
<dbReference type="AlphaFoldDB" id="A0A848MKU3"/>
<evidence type="ECO:0000256" key="4">
    <source>
        <dbReference type="ARBA" id="ARBA00023125"/>
    </source>
</evidence>
<evidence type="ECO:0000256" key="1">
    <source>
        <dbReference type="ARBA" id="ARBA00009437"/>
    </source>
</evidence>
<comment type="caution">
    <text evidence="7">The sequence shown here is derived from an EMBL/GenBank/DDBJ whole genome shotgun (WGS) entry which is preliminary data.</text>
</comment>
<dbReference type="GO" id="GO:0043565">
    <property type="term" value="F:sequence-specific DNA binding"/>
    <property type="evidence" value="ECO:0007669"/>
    <property type="project" value="TreeGrafter"/>
</dbReference>
<dbReference type="GO" id="GO:0003700">
    <property type="term" value="F:DNA-binding transcription factor activity"/>
    <property type="evidence" value="ECO:0007669"/>
    <property type="project" value="InterPro"/>
</dbReference>
<keyword evidence="4" id="KW-0238">DNA-binding</keyword>
<dbReference type="SUPFAM" id="SSF46785">
    <property type="entry name" value="Winged helix' DNA-binding domain"/>
    <property type="match status" value="1"/>
</dbReference>
<evidence type="ECO:0000259" key="6">
    <source>
        <dbReference type="PROSITE" id="PS50931"/>
    </source>
</evidence>
<gene>
    <name evidence="7" type="ORF">GW590_15950</name>
</gene>
<keyword evidence="2" id="KW-0678">Repressor</keyword>
<evidence type="ECO:0000256" key="3">
    <source>
        <dbReference type="ARBA" id="ARBA00023015"/>
    </source>
</evidence>
<dbReference type="InterPro" id="IPR058163">
    <property type="entry name" value="LysR-type_TF_proteobact-type"/>
</dbReference>
<dbReference type="Proteomes" id="UP000585363">
    <property type="component" value="Unassembled WGS sequence"/>
</dbReference>
<dbReference type="PROSITE" id="PS50931">
    <property type="entry name" value="HTH_LYSR"/>
    <property type="match status" value="1"/>
</dbReference>
<organism evidence="7 8">
    <name type="scientific">Rouxiella aceris</name>
    <dbReference type="NCBI Taxonomy" id="2703884"/>
    <lineage>
        <taxon>Bacteria</taxon>
        <taxon>Pseudomonadati</taxon>
        <taxon>Pseudomonadota</taxon>
        <taxon>Gammaproteobacteria</taxon>
        <taxon>Enterobacterales</taxon>
        <taxon>Yersiniaceae</taxon>
        <taxon>Rouxiella</taxon>
    </lineage>
</organism>
<protein>
    <submittedName>
        <fullName evidence="7">LysR family transcriptional regulator</fullName>
    </submittedName>
</protein>
<dbReference type="Pfam" id="PF00126">
    <property type="entry name" value="HTH_1"/>
    <property type="match status" value="1"/>
</dbReference>
<dbReference type="PANTHER" id="PTHR30537">
    <property type="entry name" value="HTH-TYPE TRANSCRIPTIONAL REGULATOR"/>
    <property type="match status" value="1"/>
</dbReference>
<keyword evidence="3" id="KW-0805">Transcription regulation</keyword>
<dbReference type="RefSeq" id="WP_169404195.1">
    <property type="nucleotide sequence ID" value="NZ_JAADJU010000008.1"/>
</dbReference>
<proteinExistence type="inferred from homology"/>